<dbReference type="AlphaFoldDB" id="A0A7Y0HMA5"/>
<name>A0A7Y0HMA5_9CLOT</name>
<keyword evidence="1" id="KW-0812">Transmembrane</keyword>
<evidence type="ECO:0000313" key="2">
    <source>
        <dbReference type="EMBL" id="NMM61980.1"/>
    </source>
</evidence>
<reference evidence="2 3" key="1">
    <citation type="submission" date="2020-06" db="EMBL/GenBank/DDBJ databases">
        <title>Complete Genome Sequence of Clostridium muelleri sp. nov. P21T, an Acid-Alcohol Producing Acetogen Isolated from Old Hay.</title>
        <authorList>
            <person name="Duncan K.E."/>
            <person name="Tanner R.S."/>
        </authorList>
    </citation>
    <scope>NUCLEOTIDE SEQUENCE [LARGE SCALE GENOMIC DNA]</scope>
    <source>
        <strain evidence="2 3">P21</strain>
    </source>
</reference>
<dbReference type="EMBL" id="JABBNI010000009">
    <property type="protein sequence ID" value="NMM61980.1"/>
    <property type="molecule type" value="Genomic_DNA"/>
</dbReference>
<keyword evidence="1" id="KW-0472">Membrane</keyword>
<keyword evidence="1" id="KW-1133">Transmembrane helix</keyword>
<comment type="caution">
    <text evidence="2">The sequence shown here is derived from an EMBL/GenBank/DDBJ whole genome shotgun (WGS) entry which is preliminary data.</text>
</comment>
<keyword evidence="3" id="KW-1185">Reference proteome</keyword>
<dbReference type="Proteomes" id="UP000537131">
    <property type="component" value="Unassembled WGS sequence"/>
</dbReference>
<evidence type="ECO:0000256" key="1">
    <source>
        <dbReference type="SAM" id="Phobius"/>
    </source>
</evidence>
<evidence type="ECO:0000313" key="3">
    <source>
        <dbReference type="Proteomes" id="UP000537131"/>
    </source>
</evidence>
<feature type="transmembrane region" description="Helical" evidence="1">
    <location>
        <begin position="24"/>
        <end position="44"/>
    </location>
</feature>
<proteinExistence type="predicted"/>
<protein>
    <submittedName>
        <fullName evidence="2">Uncharacterized protein</fullName>
    </submittedName>
</protein>
<accession>A0A7Y0HMA5</accession>
<sequence length="60" mass="6872">MNKKKSIKWVESFIKKPPKVKRKWLVYLATYLIGCTISLCATGIPNHNIEKVTYSSSESL</sequence>
<organism evidence="2 3">
    <name type="scientific">Clostridium muellerianum</name>
    <dbReference type="NCBI Taxonomy" id="2716538"/>
    <lineage>
        <taxon>Bacteria</taxon>
        <taxon>Bacillati</taxon>
        <taxon>Bacillota</taxon>
        <taxon>Clostridia</taxon>
        <taxon>Eubacteriales</taxon>
        <taxon>Clostridiaceae</taxon>
        <taxon>Clostridium</taxon>
    </lineage>
</organism>
<gene>
    <name evidence="2" type="ORF">HBE96_04595</name>
</gene>
<dbReference type="RefSeq" id="WP_169296580.1">
    <property type="nucleotide sequence ID" value="NZ_JABBNI010000009.1"/>
</dbReference>